<evidence type="ECO:0000313" key="2">
    <source>
        <dbReference type="Proteomes" id="UP000182466"/>
    </source>
</evidence>
<dbReference type="EMBL" id="FPAW01000051">
    <property type="protein sequence ID" value="SFU20378.1"/>
    <property type="molecule type" value="Genomic_DNA"/>
</dbReference>
<organism evidence="1 2">
    <name type="scientific">Sedimentitalea nanhaiensis</name>
    <dbReference type="NCBI Taxonomy" id="999627"/>
    <lineage>
        <taxon>Bacteria</taxon>
        <taxon>Pseudomonadati</taxon>
        <taxon>Pseudomonadota</taxon>
        <taxon>Alphaproteobacteria</taxon>
        <taxon>Rhodobacterales</taxon>
        <taxon>Paracoccaceae</taxon>
        <taxon>Sedimentitalea</taxon>
    </lineage>
</organism>
<sequence length="55" mass="6328">MIRLFGWVGTLLRHETECDGFGFVRAVYDPHRLTTDMVDELIRDQAASYAVLLQT</sequence>
<proteinExistence type="predicted"/>
<name>A0A1I7E8V6_9RHOB</name>
<reference evidence="1 2" key="1">
    <citation type="submission" date="2016-10" db="EMBL/GenBank/DDBJ databases">
        <authorList>
            <person name="de Groot N.N."/>
        </authorList>
    </citation>
    <scope>NUCLEOTIDE SEQUENCE [LARGE SCALE GENOMIC DNA]</scope>
    <source>
        <strain evidence="1 2">CGMCC 1.10959</strain>
    </source>
</reference>
<gene>
    <name evidence="1" type="ORF">SAMN05216236_15113</name>
</gene>
<dbReference type="Proteomes" id="UP000182466">
    <property type="component" value="Unassembled WGS sequence"/>
</dbReference>
<protein>
    <submittedName>
        <fullName evidence="1">Uncharacterized protein</fullName>
    </submittedName>
</protein>
<dbReference type="RefSeq" id="WP_161631355.1">
    <property type="nucleotide sequence ID" value="NZ_FPAW01000051.1"/>
</dbReference>
<evidence type="ECO:0000313" key="1">
    <source>
        <dbReference type="EMBL" id="SFU20378.1"/>
    </source>
</evidence>
<keyword evidence="2" id="KW-1185">Reference proteome</keyword>
<dbReference type="AlphaFoldDB" id="A0A1I7E8V6"/>
<accession>A0A1I7E8V6</accession>